<keyword evidence="2" id="KW-1185">Reference proteome</keyword>
<proteinExistence type="predicted"/>
<name>A0ABU6SBL2_9FABA</name>
<reference evidence="1 2" key="1">
    <citation type="journal article" date="2023" name="Plants (Basel)">
        <title>Bridging the Gap: Combining Genomics and Transcriptomics Approaches to Understand Stylosanthes scabra, an Orphan Legume from the Brazilian Caatinga.</title>
        <authorList>
            <person name="Ferreira-Neto J.R.C."/>
            <person name="da Silva M.D."/>
            <person name="Binneck E."/>
            <person name="de Melo N.F."/>
            <person name="da Silva R.H."/>
            <person name="de Melo A.L.T.M."/>
            <person name="Pandolfi V."/>
            <person name="Bustamante F.O."/>
            <person name="Brasileiro-Vidal A.C."/>
            <person name="Benko-Iseppon A.M."/>
        </authorList>
    </citation>
    <scope>NUCLEOTIDE SEQUENCE [LARGE SCALE GENOMIC DNA]</scope>
    <source>
        <tissue evidence="1">Leaves</tissue>
    </source>
</reference>
<organism evidence="1 2">
    <name type="scientific">Stylosanthes scabra</name>
    <dbReference type="NCBI Taxonomy" id="79078"/>
    <lineage>
        <taxon>Eukaryota</taxon>
        <taxon>Viridiplantae</taxon>
        <taxon>Streptophyta</taxon>
        <taxon>Embryophyta</taxon>
        <taxon>Tracheophyta</taxon>
        <taxon>Spermatophyta</taxon>
        <taxon>Magnoliopsida</taxon>
        <taxon>eudicotyledons</taxon>
        <taxon>Gunneridae</taxon>
        <taxon>Pentapetalae</taxon>
        <taxon>rosids</taxon>
        <taxon>fabids</taxon>
        <taxon>Fabales</taxon>
        <taxon>Fabaceae</taxon>
        <taxon>Papilionoideae</taxon>
        <taxon>50 kb inversion clade</taxon>
        <taxon>dalbergioids sensu lato</taxon>
        <taxon>Dalbergieae</taxon>
        <taxon>Pterocarpus clade</taxon>
        <taxon>Stylosanthes</taxon>
    </lineage>
</organism>
<evidence type="ECO:0000313" key="1">
    <source>
        <dbReference type="EMBL" id="MED6133474.1"/>
    </source>
</evidence>
<dbReference type="Proteomes" id="UP001341840">
    <property type="component" value="Unassembled WGS sequence"/>
</dbReference>
<comment type="caution">
    <text evidence="1">The sequence shown here is derived from an EMBL/GenBank/DDBJ whole genome shotgun (WGS) entry which is preliminary data.</text>
</comment>
<evidence type="ECO:0000313" key="2">
    <source>
        <dbReference type="Proteomes" id="UP001341840"/>
    </source>
</evidence>
<accession>A0ABU6SBL2</accession>
<sequence>MNPGVKTSFDCTGRFDDLLAVVEVNQTVMSGGFWFDRPVFRTMQTTNARFGNVVALKKLLSVKHDRLARHTMFHVVSQATLVHKNSELLLYRRDALALQSPTGSSIVVVA</sequence>
<gene>
    <name evidence="1" type="ORF">PIB30_028540</name>
</gene>
<protein>
    <submittedName>
        <fullName evidence="1">Uncharacterized protein</fullName>
    </submittedName>
</protein>
<dbReference type="EMBL" id="JASCZI010060528">
    <property type="protein sequence ID" value="MED6133474.1"/>
    <property type="molecule type" value="Genomic_DNA"/>
</dbReference>